<dbReference type="PANTHER" id="PTHR45749">
    <property type="match status" value="1"/>
</dbReference>
<dbReference type="AlphaFoldDB" id="A0AAV7JND2"/>
<dbReference type="EMBL" id="JAKMXF010000313">
    <property type="protein sequence ID" value="KAI6650227.1"/>
    <property type="molecule type" value="Genomic_DNA"/>
</dbReference>
<proteinExistence type="predicted"/>
<protein>
    <submittedName>
        <fullName evidence="1">Zinc finger MYM-type protein 1-like</fullName>
    </submittedName>
</protein>
<evidence type="ECO:0000313" key="1">
    <source>
        <dbReference type="EMBL" id="KAI6650227.1"/>
    </source>
</evidence>
<organism evidence="1 2">
    <name type="scientific">Oopsacas minuta</name>
    <dbReference type="NCBI Taxonomy" id="111878"/>
    <lineage>
        <taxon>Eukaryota</taxon>
        <taxon>Metazoa</taxon>
        <taxon>Porifera</taxon>
        <taxon>Hexactinellida</taxon>
        <taxon>Hexasterophora</taxon>
        <taxon>Lyssacinosida</taxon>
        <taxon>Leucopsacidae</taxon>
        <taxon>Oopsacas</taxon>
    </lineage>
</organism>
<accession>A0AAV7JND2</accession>
<dbReference type="Proteomes" id="UP001165289">
    <property type="component" value="Unassembled WGS sequence"/>
</dbReference>
<keyword evidence="2" id="KW-1185">Reference proteome</keyword>
<gene>
    <name evidence="1" type="ORF">LOD99_6144</name>
</gene>
<dbReference type="PANTHER" id="PTHR45749:SF21">
    <property type="entry name" value="DUF4371 DOMAIN-CONTAINING PROTEIN"/>
    <property type="match status" value="1"/>
</dbReference>
<reference evidence="1 2" key="1">
    <citation type="journal article" date="2023" name="BMC Biol.">
        <title>The compact genome of the sponge Oopsacas minuta (Hexactinellida) is lacking key metazoan core genes.</title>
        <authorList>
            <person name="Santini S."/>
            <person name="Schenkelaars Q."/>
            <person name="Jourda C."/>
            <person name="Duchesne M."/>
            <person name="Belahbib H."/>
            <person name="Rocher C."/>
            <person name="Selva M."/>
            <person name="Riesgo A."/>
            <person name="Vervoort M."/>
            <person name="Leys S.P."/>
            <person name="Kodjabachian L."/>
            <person name="Le Bivic A."/>
            <person name="Borchiellini C."/>
            <person name="Claverie J.M."/>
            <person name="Renard E."/>
        </authorList>
    </citation>
    <scope>NUCLEOTIDE SEQUENCE [LARGE SCALE GENOMIC DNA]</scope>
    <source>
        <strain evidence="1">SPO-2</strain>
    </source>
</reference>
<evidence type="ECO:0000313" key="2">
    <source>
        <dbReference type="Proteomes" id="UP001165289"/>
    </source>
</evidence>
<sequence length="231" mass="26486">MVGSLVTKALTNYKCAIELFNKHSQLIYHRDCCVACETFKRTVGTPRLDIQDQLDRQRIKQKLLNRQRLVPIIETILLLGRQELSFRGHRGESKELDIEEPKENDGNFRAALRLPLRAGDIVLKDHLESSGSNSKYLSPMIQNEVIKISGTLICQTIASEVQKSIPFSILANGSADVSAHEQLSIFSSLCFSIGMLSLFKGNVSWLCYSFRSNWRRKDNHFILCFYWIRFE</sequence>
<comment type="caution">
    <text evidence="1">The sequence shown here is derived from an EMBL/GenBank/DDBJ whole genome shotgun (WGS) entry which is preliminary data.</text>
</comment>
<name>A0AAV7JND2_9METZ</name>